<comment type="caution">
    <text evidence="1">The sequence shown here is derived from an EMBL/GenBank/DDBJ whole genome shotgun (WGS) entry which is preliminary data.</text>
</comment>
<dbReference type="GO" id="GO:0005975">
    <property type="term" value="P:carbohydrate metabolic process"/>
    <property type="evidence" value="ECO:0007669"/>
    <property type="project" value="UniProtKB-ARBA"/>
</dbReference>
<reference evidence="1 2" key="1">
    <citation type="submission" date="2020-08" db="EMBL/GenBank/DDBJ databases">
        <title>Sequencing the genomes of 1000 actinobacteria strains.</title>
        <authorList>
            <person name="Klenk H.-P."/>
        </authorList>
    </citation>
    <scope>NUCLEOTIDE SEQUENCE [LARGE SCALE GENOMIC DNA]</scope>
    <source>
        <strain evidence="1 2">DSM 43149</strain>
    </source>
</reference>
<dbReference type="Proteomes" id="UP000578112">
    <property type="component" value="Unassembled WGS sequence"/>
</dbReference>
<dbReference type="Gene3D" id="2.60.40.10">
    <property type="entry name" value="Immunoglobulins"/>
    <property type="match status" value="1"/>
</dbReference>
<dbReference type="EMBL" id="JACHNH010000001">
    <property type="protein sequence ID" value="MBB4767089.1"/>
    <property type="molecule type" value="Genomic_DNA"/>
</dbReference>
<organism evidence="1 2">
    <name type="scientific">Actinoplanes digitatis</name>
    <dbReference type="NCBI Taxonomy" id="1868"/>
    <lineage>
        <taxon>Bacteria</taxon>
        <taxon>Bacillati</taxon>
        <taxon>Actinomycetota</taxon>
        <taxon>Actinomycetes</taxon>
        <taxon>Micromonosporales</taxon>
        <taxon>Micromonosporaceae</taxon>
        <taxon>Actinoplanes</taxon>
    </lineage>
</organism>
<dbReference type="InterPro" id="IPR013783">
    <property type="entry name" value="Ig-like_fold"/>
</dbReference>
<dbReference type="AlphaFoldDB" id="A0A7W7MUX7"/>
<protein>
    <recommendedName>
        <fullName evidence="3">Bacterial Ig-like domain-containing protein</fullName>
    </recommendedName>
</protein>
<name>A0A7W7MUX7_9ACTN</name>
<gene>
    <name evidence="1" type="ORF">BJ971_007645</name>
</gene>
<accession>A0A7W7MUX7</accession>
<dbReference type="Pfam" id="PF17957">
    <property type="entry name" value="Big_7"/>
    <property type="match status" value="1"/>
</dbReference>
<keyword evidence="2" id="KW-1185">Reference proteome</keyword>
<evidence type="ECO:0008006" key="3">
    <source>
        <dbReference type="Google" id="ProtNLM"/>
    </source>
</evidence>
<evidence type="ECO:0000313" key="1">
    <source>
        <dbReference type="EMBL" id="MBB4767089.1"/>
    </source>
</evidence>
<sequence>MPAPTLSITKAPKSKAKVKGTVKVAVQASGIARVELLTNGKVIAKDTTSAYLLSVNPTKQPKTMKVRIRAYDKLGNVAYTGTRTWYRG</sequence>
<proteinExistence type="predicted"/>
<evidence type="ECO:0000313" key="2">
    <source>
        <dbReference type="Proteomes" id="UP000578112"/>
    </source>
</evidence>
<dbReference type="RefSeq" id="WP_184998157.1">
    <property type="nucleotide sequence ID" value="NZ_BOMK01000040.1"/>
</dbReference>